<dbReference type="SUPFAM" id="SSF50998">
    <property type="entry name" value="Quinoprotein alcohol dehydrogenase-like"/>
    <property type="match status" value="1"/>
</dbReference>
<evidence type="ECO:0000259" key="12">
    <source>
        <dbReference type="Pfam" id="PF23936"/>
    </source>
</evidence>
<dbReference type="PANTHER" id="PTHR12747:SF0">
    <property type="entry name" value="ELONGATOR COMPLEX PROTEIN 1"/>
    <property type="match status" value="1"/>
</dbReference>
<evidence type="ECO:0000256" key="4">
    <source>
        <dbReference type="ARBA" id="ARBA00022490"/>
    </source>
</evidence>
<dbReference type="InterPro" id="IPR015943">
    <property type="entry name" value="WD40/YVTN_repeat-like_dom_sf"/>
</dbReference>
<evidence type="ECO:0000256" key="6">
    <source>
        <dbReference type="ARBA" id="ARBA00029535"/>
    </source>
</evidence>
<name>A0A835XLD5_9CHLO</name>
<evidence type="ECO:0000313" key="14">
    <source>
        <dbReference type="Proteomes" id="UP000612055"/>
    </source>
</evidence>
<keyword evidence="4" id="KW-0963">Cytoplasm</keyword>
<feature type="compositionally biased region" description="Low complexity" evidence="7">
    <location>
        <begin position="1403"/>
        <end position="1423"/>
    </location>
</feature>
<feature type="domain" description="ELP1 alpha-solenoid" evidence="11">
    <location>
        <begin position="1006"/>
        <end position="1127"/>
    </location>
</feature>
<accession>A0A835XLD5</accession>
<dbReference type="Pfam" id="PF23925">
    <property type="entry name" value="A-sol_ELP1"/>
    <property type="match status" value="1"/>
</dbReference>
<evidence type="ECO:0000256" key="3">
    <source>
        <dbReference type="ARBA" id="ARBA00006086"/>
    </source>
</evidence>
<comment type="similarity">
    <text evidence="3">Belongs to the ELP1/IKA1 family.</text>
</comment>
<dbReference type="InterPro" id="IPR056167">
    <property type="entry name" value="A-sol_ELP1"/>
</dbReference>
<dbReference type="InterPro" id="IPR056166">
    <property type="entry name" value="TPR_ELP1"/>
</dbReference>
<evidence type="ECO:0000256" key="5">
    <source>
        <dbReference type="ARBA" id="ARBA00022694"/>
    </source>
</evidence>
<dbReference type="InterPro" id="IPR056164">
    <property type="entry name" value="Beta-prop_ELP1_1st"/>
</dbReference>
<sequence>MKNLVIEQDLGTRLELGAGNAAGDAAVAAFCVASADSRLYALTVDGMVHCYAYSQEAPKLLWSCPVGAELLTSDLDAALADGAAVPGAVPPYGGCWVASFSHVLELDALCIATRGGCIALLHVGEGEARELEQVGCVDDGLACLEWSPDGEVLAALSRAGSLLVMNQAWELLFEGPAMGAAAATAAAATAAAASGLDPAALYGDARLSWRGDGKFLAVVCRDAAAAGTATAAAAVPVNGGDTAAATALPPYGVRIWDRTTMEIHASGESTDGVLPLPAWQPNGRHLYVAASVAAPAAVAKGAPGTKPPVLAAAGGGARSPAVLLYERNGLRHGGFPLPSCAPVAALAWSPDSELLAVLTAPAPAEGAEGATGEGAEGPAEWCLQLWHRSNWHWYLKHERRYQHHRLGPGLGPGLGPSGPELGPLLAWDEAASGRGLSGPGGFLHVLTPQGGYEGLRLGWDVASSARGTAAVVDGCRVLLTPLRHGLVPPPMCAAAVELPEAAVDVSVGALPAPEEGEGEEEDEVVAVLTAGGRLALARSVEEDLWQETLEDQQALEAPGPPSPALQPAVPALDVPLAGGRRCRALCWLQGASSLVVLAAPYPEAGLEEGAGDVLVEVAVRWASSGPGDAADPRPCPVVQLDERPPVYAGGRVLRLAPYTGPGGGAAVELADGRVSVFRTDASSLEALGPAAALPEGCSAVRPTPAAAVAAAAARGLPPPPPLLGLGRGGRLCWGPAVLATSDVTSFAVRSYGPGGPALLYTSRKNLLYTVLMTQLASYTHKELLADPFVFRWNRREGEMQQAMHAAMRPDAATAAARDVAVRAVESGAALIAVPSSPVSTAATPETHPAAPSPTQLLPVPPAPQPVPVTAVLQMPRGNLEGVAPRGLVLAAVVGSLRAGDWAGAWRLAALQRLDLNLLVDYRWPSFLTSAAALVSAVPRSSDLCDLLFGLRPGSCLGPGGPYEGALALLGETEQSSSSPGARPGPAEAAGGGKGPGAGVGAKGEAAAEGEGKIAAVCGAVRQAVSARPDAERLLEVVVTSYARSDPPQLEEAMRCIRDAKERDLAAPGPPAAASSTAAAAPAADKALKHLLLYVDPDELYRTALGMYDMALAYMVVVNAQKDPGEAMSELQRFAAISPPALQRHAVDMSLRRYGKALASLVEAGPEYFPQALQLAKERGLLRQLLQLYDSDPDHLPAVLDAYGDHLLDAKRFDDAAVTFLSANQPAKALRAYRGAGRWQMVFVLAGQMEYDEVQVQELAAEVAEELAASGQAADAAAVLLSYLNDVDNAVRTYTQAREWREATRVSHAQQRPDLVETVVAPAAAEAAAGLLDEAREAADKIRKYAQRLVDVRSRREAMAAALAAADDEAGGAGPDYDAQSDFGSMVSGVTGLSVYTDATTAAASGVPGSSAAPSSASRAPSTVGGRKAHRQEKKSKKGGSRIRQGSALEEASLVSHLHSLAPRPSALSEAGQLLELLVLLGHAGDARTLQRALAGWQAAYQEAAADIAAHPPPLPDGPGHARAEAERLLAPPPDGSGVAWKWEVLRDFGPA</sequence>
<dbReference type="EMBL" id="JAEHOE010000130">
    <property type="protein sequence ID" value="KAG2485392.1"/>
    <property type="molecule type" value="Genomic_DNA"/>
</dbReference>
<dbReference type="InterPro" id="IPR011047">
    <property type="entry name" value="Quinoprotein_ADH-like_sf"/>
</dbReference>
<proteinExistence type="inferred from homology"/>
<dbReference type="OrthoDB" id="40048at2759"/>
<dbReference type="InterPro" id="IPR056165">
    <property type="entry name" value="Beta-prop_ELP1_2nd"/>
</dbReference>
<dbReference type="Gene3D" id="2.130.10.10">
    <property type="entry name" value="YVTN repeat-like/Quinoprotein amine dehydrogenase"/>
    <property type="match status" value="1"/>
</dbReference>
<evidence type="ECO:0000259" key="10">
    <source>
        <dbReference type="Pfam" id="PF23878"/>
    </source>
</evidence>
<dbReference type="GO" id="GO:0005829">
    <property type="term" value="C:cytosol"/>
    <property type="evidence" value="ECO:0007669"/>
    <property type="project" value="TreeGrafter"/>
</dbReference>
<dbReference type="Proteomes" id="UP000612055">
    <property type="component" value="Unassembled WGS sequence"/>
</dbReference>
<comment type="subcellular location">
    <subcellularLocation>
        <location evidence="1">Cytoplasm</location>
    </subcellularLocation>
</comment>
<comment type="pathway">
    <text evidence="2">tRNA modification; 5-methoxycarbonylmethyl-2-thiouridine-tRNA biosynthesis.</text>
</comment>
<dbReference type="Pfam" id="PF23878">
    <property type="entry name" value="TPR_ELP1"/>
    <property type="match status" value="1"/>
</dbReference>
<dbReference type="GO" id="GO:0033588">
    <property type="term" value="C:elongator holoenzyme complex"/>
    <property type="evidence" value="ECO:0007669"/>
    <property type="project" value="InterPro"/>
</dbReference>
<keyword evidence="14" id="KW-1185">Reference proteome</keyword>
<evidence type="ECO:0000313" key="13">
    <source>
        <dbReference type="EMBL" id="KAG2485392.1"/>
    </source>
</evidence>
<comment type="caution">
    <text evidence="13">The sequence shown here is derived from an EMBL/GenBank/DDBJ whole genome shotgun (WGS) entry which is preliminary data.</text>
</comment>
<keyword evidence="5" id="KW-0819">tRNA processing</keyword>
<dbReference type="Pfam" id="PF23936">
    <property type="entry name" value="HB_ELP1"/>
    <property type="match status" value="1"/>
</dbReference>
<dbReference type="Pfam" id="PF23797">
    <property type="entry name" value="Beta-prop_ELP1_2nd"/>
    <property type="match status" value="1"/>
</dbReference>
<feature type="domain" description="ELP1 three-helical bundle" evidence="12">
    <location>
        <begin position="1313"/>
        <end position="1496"/>
    </location>
</feature>
<feature type="domain" description="ELP1 TPR" evidence="10">
    <location>
        <begin position="1142"/>
        <end position="1304"/>
    </location>
</feature>
<dbReference type="UniPathway" id="UPA00988"/>
<feature type="domain" description="ELP1 N-terminal second beta-propeller" evidence="9">
    <location>
        <begin position="471"/>
        <end position="545"/>
    </location>
</feature>
<feature type="compositionally biased region" description="Low complexity" evidence="7">
    <location>
        <begin position="979"/>
        <end position="988"/>
    </location>
</feature>
<feature type="domain" description="ELP1 first N-terminal beta-propeller" evidence="8">
    <location>
        <begin position="97"/>
        <end position="403"/>
    </location>
</feature>
<dbReference type="GO" id="GO:0000049">
    <property type="term" value="F:tRNA binding"/>
    <property type="evidence" value="ECO:0007669"/>
    <property type="project" value="TreeGrafter"/>
</dbReference>
<feature type="compositionally biased region" description="Basic residues" evidence="7">
    <location>
        <begin position="1426"/>
        <end position="1440"/>
    </location>
</feature>
<evidence type="ECO:0000256" key="1">
    <source>
        <dbReference type="ARBA" id="ARBA00004496"/>
    </source>
</evidence>
<dbReference type="InterPro" id="IPR006849">
    <property type="entry name" value="Elp1"/>
</dbReference>
<feature type="region of interest" description="Disordered" evidence="7">
    <location>
        <begin position="971"/>
        <end position="1003"/>
    </location>
</feature>
<gene>
    <name evidence="13" type="ORF">HYH03_015878</name>
</gene>
<dbReference type="GO" id="GO:0002926">
    <property type="term" value="P:tRNA wobble base 5-methoxycarbonylmethyl-2-thiouridinylation"/>
    <property type="evidence" value="ECO:0007669"/>
    <property type="project" value="TreeGrafter"/>
</dbReference>
<reference evidence="13" key="1">
    <citation type="journal article" date="2020" name="bioRxiv">
        <title>Comparative genomics of Chlamydomonas.</title>
        <authorList>
            <person name="Craig R.J."/>
            <person name="Hasan A.R."/>
            <person name="Ness R.W."/>
            <person name="Keightley P.D."/>
        </authorList>
    </citation>
    <scope>NUCLEOTIDE SEQUENCE</scope>
    <source>
        <strain evidence="13">CCAP 11/70</strain>
    </source>
</reference>
<evidence type="ECO:0000259" key="11">
    <source>
        <dbReference type="Pfam" id="PF23925"/>
    </source>
</evidence>
<evidence type="ECO:0000259" key="9">
    <source>
        <dbReference type="Pfam" id="PF23797"/>
    </source>
</evidence>
<dbReference type="InterPro" id="IPR056169">
    <property type="entry name" value="HB_ELP1"/>
</dbReference>
<feature type="region of interest" description="Disordered" evidence="7">
    <location>
        <begin position="1403"/>
        <end position="1446"/>
    </location>
</feature>
<feature type="compositionally biased region" description="Gly residues" evidence="7">
    <location>
        <begin position="989"/>
        <end position="1001"/>
    </location>
</feature>
<dbReference type="Pfam" id="PF04762">
    <property type="entry name" value="Beta-prop_ELP1_1st"/>
    <property type="match status" value="1"/>
</dbReference>
<protein>
    <recommendedName>
        <fullName evidence="6">Elongator complex protein 1</fullName>
    </recommendedName>
</protein>
<evidence type="ECO:0000259" key="8">
    <source>
        <dbReference type="Pfam" id="PF04762"/>
    </source>
</evidence>
<evidence type="ECO:0000256" key="7">
    <source>
        <dbReference type="SAM" id="MobiDB-lite"/>
    </source>
</evidence>
<dbReference type="PANTHER" id="PTHR12747">
    <property type="entry name" value="ELONGATOR COMPLEX PROTEIN 1"/>
    <property type="match status" value="1"/>
</dbReference>
<organism evidence="13 14">
    <name type="scientific">Edaphochlamys debaryana</name>
    <dbReference type="NCBI Taxonomy" id="47281"/>
    <lineage>
        <taxon>Eukaryota</taxon>
        <taxon>Viridiplantae</taxon>
        <taxon>Chlorophyta</taxon>
        <taxon>core chlorophytes</taxon>
        <taxon>Chlorophyceae</taxon>
        <taxon>CS clade</taxon>
        <taxon>Chlamydomonadales</taxon>
        <taxon>Chlamydomonadales incertae sedis</taxon>
        <taxon>Edaphochlamys</taxon>
    </lineage>
</organism>
<evidence type="ECO:0000256" key="2">
    <source>
        <dbReference type="ARBA" id="ARBA00005043"/>
    </source>
</evidence>